<evidence type="ECO:0000313" key="4">
    <source>
        <dbReference type="Proteomes" id="UP000663623"/>
    </source>
</evidence>
<keyword evidence="4" id="KW-1185">Reference proteome</keyword>
<reference evidence="3 4" key="1">
    <citation type="submission" date="2021-02" db="EMBL/GenBank/DDBJ databases">
        <title>Nitrogen-fixing ability and nitrogen fixation related genes of thermophilic fermentative bacteria in the genus Caldicellulosiruptor.</title>
        <authorList>
            <person name="Chen Y."/>
            <person name="Nishihara A."/>
            <person name="Haruta S."/>
        </authorList>
    </citation>
    <scope>NUCLEOTIDE SEQUENCE [LARGE SCALE GENOMIC DNA]</scope>
    <source>
        <strain evidence="3 4">YA01</strain>
    </source>
</reference>
<name>A0ABM7NKL5_9FIRM</name>
<dbReference type="Proteomes" id="UP000663623">
    <property type="component" value="Chromosome"/>
</dbReference>
<gene>
    <name evidence="3" type="ORF">CaldiYA01_06150</name>
</gene>
<sequence length="277" mass="32057">MKGFRKAFICLILAAVILWQQKVFAADVFCKVEYYVNGTNNMQVVLYSKTNKTYYVKGFTRDSDRQLTVYFSDKKTFSSESNSVLVPQSMFILPVRVILMPSDGSLLFSDIKNSPYKDHILFLASMGKIDGYKDGTFRPKNIVTRQEFVKLFINVFNIKIENNIKKYSFSDIQNCWAKSEIETLYKMGIITGVKDKQNRLVFKPNDGVTYEQAFAILARYLKLKSTSKNDYKSWANQYINAFVDNQLINADEIKGLRLNSFATREWTAYILSKTVFK</sequence>
<dbReference type="InterPro" id="IPR001119">
    <property type="entry name" value="SLH_dom"/>
</dbReference>
<feature type="domain" description="SLH" evidence="2">
    <location>
        <begin position="164"/>
        <end position="231"/>
    </location>
</feature>
<proteinExistence type="predicted"/>
<evidence type="ECO:0000256" key="1">
    <source>
        <dbReference type="SAM" id="SignalP"/>
    </source>
</evidence>
<feature type="chain" id="PRO_5045035595" description="SLH domain-containing protein" evidence="1">
    <location>
        <begin position="26"/>
        <end position="277"/>
    </location>
</feature>
<organism evidence="3 4">
    <name type="scientific">Caldicellulosiruptor diazotrophicus</name>
    <dbReference type="NCBI Taxonomy" id="2806205"/>
    <lineage>
        <taxon>Bacteria</taxon>
        <taxon>Bacillati</taxon>
        <taxon>Bacillota</taxon>
        <taxon>Bacillota incertae sedis</taxon>
        <taxon>Caldicellulosiruptorales</taxon>
        <taxon>Caldicellulosiruptoraceae</taxon>
        <taxon>Caldicellulosiruptor</taxon>
    </lineage>
</organism>
<dbReference type="EMBL" id="AP024480">
    <property type="protein sequence ID" value="BCS80655.1"/>
    <property type="molecule type" value="Genomic_DNA"/>
</dbReference>
<feature type="signal peptide" evidence="1">
    <location>
        <begin position="1"/>
        <end position="25"/>
    </location>
</feature>
<feature type="domain" description="SLH" evidence="2">
    <location>
        <begin position="103"/>
        <end position="163"/>
    </location>
</feature>
<evidence type="ECO:0000313" key="3">
    <source>
        <dbReference type="EMBL" id="BCS80655.1"/>
    </source>
</evidence>
<keyword evidence="1" id="KW-0732">Signal</keyword>
<dbReference type="Pfam" id="PF00395">
    <property type="entry name" value="SLH"/>
    <property type="match status" value="2"/>
</dbReference>
<dbReference type="RefSeq" id="WP_207181221.1">
    <property type="nucleotide sequence ID" value="NZ_AP024480.1"/>
</dbReference>
<accession>A0ABM7NKL5</accession>
<evidence type="ECO:0000259" key="2">
    <source>
        <dbReference type="PROSITE" id="PS51272"/>
    </source>
</evidence>
<dbReference type="PROSITE" id="PS51272">
    <property type="entry name" value="SLH"/>
    <property type="match status" value="2"/>
</dbReference>
<protein>
    <recommendedName>
        <fullName evidence="2">SLH domain-containing protein</fullName>
    </recommendedName>
</protein>